<organism evidence="3 4">
    <name type="scientific">Cypionkella aquatica</name>
    <dbReference type="NCBI Taxonomy" id="1756042"/>
    <lineage>
        <taxon>Bacteria</taxon>
        <taxon>Pseudomonadati</taxon>
        <taxon>Pseudomonadota</taxon>
        <taxon>Alphaproteobacteria</taxon>
        <taxon>Rhodobacterales</taxon>
        <taxon>Paracoccaceae</taxon>
        <taxon>Cypionkella</taxon>
    </lineage>
</organism>
<dbReference type="Pfam" id="PF08530">
    <property type="entry name" value="PepX_C"/>
    <property type="match status" value="1"/>
</dbReference>
<keyword evidence="1" id="KW-0378">Hydrolase</keyword>
<dbReference type="InterPro" id="IPR008979">
    <property type="entry name" value="Galactose-bd-like_sf"/>
</dbReference>
<evidence type="ECO:0000313" key="3">
    <source>
        <dbReference type="EMBL" id="GLS85462.1"/>
    </source>
</evidence>
<protein>
    <submittedName>
        <fullName evidence="3">Peptidase S15</fullName>
    </submittedName>
</protein>
<reference evidence="3 4" key="1">
    <citation type="journal article" date="2014" name="Int. J. Syst. Evol. Microbiol.">
        <title>Complete genome sequence of Corynebacterium casei LMG S-19264T (=DSM 44701T), isolated from a smear-ripened cheese.</title>
        <authorList>
            <consortium name="US DOE Joint Genome Institute (JGI-PGF)"/>
            <person name="Walter F."/>
            <person name="Albersmeier A."/>
            <person name="Kalinowski J."/>
            <person name="Ruckert C."/>
        </authorList>
    </citation>
    <scope>NUCLEOTIDE SEQUENCE [LARGE SCALE GENOMIC DNA]</scope>
    <source>
        <strain evidence="3 4">NBRC 111766</strain>
    </source>
</reference>
<dbReference type="InterPro" id="IPR000383">
    <property type="entry name" value="Xaa-Pro-like_dom"/>
</dbReference>
<dbReference type="Gene3D" id="3.40.50.1820">
    <property type="entry name" value="alpha/beta hydrolase"/>
    <property type="match status" value="1"/>
</dbReference>
<accession>A0AA37TPJ0</accession>
<proteinExistence type="predicted"/>
<dbReference type="SUPFAM" id="SSF49785">
    <property type="entry name" value="Galactose-binding domain-like"/>
    <property type="match status" value="1"/>
</dbReference>
<name>A0AA37TPJ0_9RHOB</name>
<evidence type="ECO:0000313" key="4">
    <source>
        <dbReference type="Proteomes" id="UP001157355"/>
    </source>
</evidence>
<dbReference type="PANTHER" id="PTHR43056">
    <property type="entry name" value="PEPTIDASE S9 PROLYL OLIGOPEPTIDASE"/>
    <property type="match status" value="1"/>
</dbReference>
<dbReference type="AlphaFoldDB" id="A0AA37TPJ0"/>
<dbReference type="PANTHER" id="PTHR43056:SF10">
    <property type="entry name" value="COCE_NOND FAMILY, PUTATIVE (AFU_ORTHOLOGUE AFUA_7G00600)-RELATED"/>
    <property type="match status" value="1"/>
</dbReference>
<gene>
    <name evidence="3" type="ORF">GCM10010873_04350</name>
</gene>
<evidence type="ECO:0000259" key="2">
    <source>
        <dbReference type="SMART" id="SM00939"/>
    </source>
</evidence>
<dbReference type="InterPro" id="IPR029058">
    <property type="entry name" value="AB_hydrolase_fold"/>
</dbReference>
<dbReference type="SMART" id="SM00939">
    <property type="entry name" value="PepX_C"/>
    <property type="match status" value="1"/>
</dbReference>
<dbReference type="Gene3D" id="2.60.120.260">
    <property type="entry name" value="Galactose-binding domain-like"/>
    <property type="match status" value="1"/>
</dbReference>
<dbReference type="GO" id="GO:0008239">
    <property type="term" value="F:dipeptidyl-peptidase activity"/>
    <property type="evidence" value="ECO:0007669"/>
    <property type="project" value="InterPro"/>
</dbReference>
<comment type="caution">
    <text evidence="3">The sequence shown here is derived from an EMBL/GenBank/DDBJ whole genome shotgun (WGS) entry which is preliminary data.</text>
</comment>
<evidence type="ECO:0000256" key="1">
    <source>
        <dbReference type="ARBA" id="ARBA00022801"/>
    </source>
</evidence>
<dbReference type="InterPro" id="IPR013736">
    <property type="entry name" value="Xaa-Pro_dipept_C"/>
</dbReference>
<dbReference type="Proteomes" id="UP001157355">
    <property type="component" value="Unassembled WGS sequence"/>
</dbReference>
<dbReference type="NCBIfam" id="TIGR00976">
    <property type="entry name" value="CocE_NonD"/>
    <property type="match status" value="1"/>
</dbReference>
<dbReference type="InterPro" id="IPR050585">
    <property type="entry name" value="Xaa-Pro_dipeptidyl-ppase/CocE"/>
</dbReference>
<dbReference type="EMBL" id="BSPP01000002">
    <property type="protein sequence ID" value="GLS85462.1"/>
    <property type="molecule type" value="Genomic_DNA"/>
</dbReference>
<feature type="domain" description="Xaa-Pro dipeptidyl-peptidase C-terminal" evidence="2">
    <location>
        <begin position="288"/>
        <end position="555"/>
    </location>
</feature>
<dbReference type="Gene3D" id="1.10.3020.10">
    <property type="entry name" value="alpha-amino acid ester hydrolase ( Helical cap domain)"/>
    <property type="match status" value="1"/>
</dbReference>
<dbReference type="SUPFAM" id="SSF53474">
    <property type="entry name" value="alpha/beta-Hydrolases"/>
    <property type="match status" value="1"/>
</dbReference>
<dbReference type="InterPro" id="IPR005674">
    <property type="entry name" value="CocE/Ser_esterase"/>
</dbReference>
<sequence length="676" mass="74646">MKIVTEFPFSITEQEDMGIVLSDGCRLSARVWRAEGAGPVPAVLEYIPYRKRDGTLPRDEMMHAYVAGHGYACVRVDMRGNGDSEGLMSDEYTIQELADACEVIEWLAAQDWCNGSVGMMGKSWGGFNCLQTAFLQPPALKAVVSVCSTTDRFADDIHYKGGCLLGENFGWGAVMLSYSSRPADPLLRPDWRADWLTRLENEPWLAPRWAEMQEKNDYWKHGSVSEDYARMTVPVLSWGGWADNYMNTVAHLVENVPAPVQGIVGPWVHQYPHTAVPGPAIGFLQVALRWWDRWLKGIDNGAENDPAYRAYMIHSEAPDASAKHRKGHWVAESAWPSPRVGRQILALGERSGEGQPSPVPTTRALGANVALHKPVRINTPQHLGMHTGEFFPMGLNAEMPGDQASDDALSVCFDGAVLAEPLDLLGAARLSLTLASDQPLSFVVARLCDVAPDGSSVRIAHGMLNLCHRDSMEAPAPMPVGQAVDVAFNIDQMAYRLAAGHHLRLALSTTYWPFLWPSPRPATLTVTVGSLDLPVHQGSENEWTPPEPEGATPWAHKVLRPGKTSRKIETDMISGTTALVISDDLGDVENLVHGLCTGESMTELWEIHPDDPLSARAVHTWEQRQSRGDWSVRTNAWAEMTATATHLRLKASLTAWEGDTKIFERHFDDEVSRKFV</sequence>
<dbReference type="RefSeq" id="WP_284323678.1">
    <property type="nucleotide sequence ID" value="NZ_BSPP01000002.1"/>
</dbReference>
<dbReference type="Pfam" id="PF02129">
    <property type="entry name" value="Peptidase_S15"/>
    <property type="match status" value="1"/>
</dbReference>
<keyword evidence="4" id="KW-1185">Reference proteome</keyword>